<evidence type="ECO:0000313" key="1">
    <source>
        <dbReference type="EMBL" id="MBB6484749.1"/>
    </source>
</evidence>
<dbReference type="EMBL" id="JACHBG010000003">
    <property type="protein sequence ID" value="MBB6484749.1"/>
    <property type="molecule type" value="Genomic_DNA"/>
</dbReference>
<evidence type="ECO:0000313" key="2">
    <source>
        <dbReference type="Proteomes" id="UP000565576"/>
    </source>
</evidence>
<dbReference type="InterPro" id="IPR006311">
    <property type="entry name" value="TAT_signal"/>
</dbReference>
<dbReference type="RefSeq" id="WP_184703579.1">
    <property type="nucleotide sequence ID" value="NZ_JACHBG010000003.1"/>
</dbReference>
<dbReference type="Proteomes" id="UP000565576">
    <property type="component" value="Unassembled WGS sequence"/>
</dbReference>
<proteinExistence type="predicted"/>
<gene>
    <name evidence="1" type="ORF">GGD46_002027</name>
</gene>
<evidence type="ECO:0008006" key="3">
    <source>
        <dbReference type="Google" id="ProtNLM"/>
    </source>
</evidence>
<dbReference type="Pfam" id="PF12318">
    <property type="entry name" value="FAD-SLDH"/>
    <property type="match status" value="1"/>
</dbReference>
<reference evidence="1 2" key="1">
    <citation type="submission" date="2020-08" db="EMBL/GenBank/DDBJ databases">
        <title>Genomic Encyclopedia of Type Strains, Phase IV (KMG-V): Genome sequencing to study the core and pangenomes of soil and plant-associated prokaryotes.</title>
        <authorList>
            <person name="Whitman W."/>
        </authorList>
    </citation>
    <scope>NUCLEOTIDE SEQUENCE [LARGE SCALE GENOMIC DNA]</scope>
    <source>
        <strain evidence="1 2">SEMIA 4060</strain>
    </source>
</reference>
<accession>A0A7X0MBQ2</accession>
<dbReference type="PROSITE" id="PS51318">
    <property type="entry name" value="TAT"/>
    <property type="match status" value="1"/>
</dbReference>
<name>A0A7X0MBQ2_9HYPH</name>
<dbReference type="InterPro" id="IPR024651">
    <property type="entry name" value="FAD-SLDH_ssu"/>
</dbReference>
<organism evidence="1 2">
    <name type="scientific">Rhizobium lusitanum</name>
    <dbReference type="NCBI Taxonomy" id="293958"/>
    <lineage>
        <taxon>Bacteria</taxon>
        <taxon>Pseudomonadati</taxon>
        <taxon>Pseudomonadota</taxon>
        <taxon>Alphaproteobacteria</taxon>
        <taxon>Hyphomicrobiales</taxon>
        <taxon>Rhizobiaceae</taxon>
        <taxon>Rhizobium/Agrobacterium group</taxon>
        <taxon>Rhizobium</taxon>
    </lineage>
</organism>
<sequence length="188" mass="19759">MNTPKTPQDAATAARSNAKAPAITRRSLLAGTTLLLAGLNVPKAFADTPSAAEAAFYIASSVLTDKRDLSPITSKRIFQILNADDSGFADKAIKLAVLAKANVTGTSLKMAAAAAGLDAIAMKIVSTWYTGTVETAHGPVVVAYKDALMYRPVADGLTVPTYCNNGPMWWIGLPPEVTRMPVNSPRVL</sequence>
<dbReference type="AlphaFoldDB" id="A0A7X0MBQ2"/>
<comment type="caution">
    <text evidence="1">The sequence shown here is derived from an EMBL/GenBank/DDBJ whole genome shotgun (WGS) entry which is preliminary data.</text>
</comment>
<protein>
    <recommendedName>
        <fullName evidence="3">Membrane bound FAD containing D-sorbitol dehydrogenase</fullName>
    </recommendedName>
</protein>